<keyword evidence="14 17" id="KW-0406">Ion transport</keyword>
<dbReference type="InterPro" id="IPR024750">
    <property type="entry name" value="Ca_ATPase_N_dom"/>
</dbReference>
<dbReference type="STRING" id="180498.A0A067KEB8"/>
<comment type="similarity">
    <text evidence="2 17">Belongs to the cation transport ATPase (P-type) (TC 3.A.3) family. Type IIB subfamily.</text>
</comment>
<dbReference type="NCBIfam" id="TIGR01517">
    <property type="entry name" value="ATPase-IIB_Ca"/>
    <property type="match status" value="1"/>
</dbReference>
<dbReference type="EC" id="7.2.2.10" evidence="17"/>
<evidence type="ECO:0000256" key="9">
    <source>
        <dbReference type="ARBA" id="ARBA00022840"/>
    </source>
</evidence>
<feature type="transmembrane region" description="Helical" evidence="17">
    <location>
        <begin position="183"/>
        <end position="200"/>
    </location>
</feature>
<feature type="domain" description="P-type ATPase A" evidence="18">
    <location>
        <begin position="245"/>
        <end position="344"/>
    </location>
</feature>
<evidence type="ECO:0000313" key="22">
    <source>
        <dbReference type="EMBL" id="KDP30595.1"/>
    </source>
</evidence>
<accession>A0A067KEB8</accession>
<dbReference type="OrthoDB" id="3352408at2759"/>
<dbReference type="Pfam" id="PF12515">
    <property type="entry name" value="CaATP_NAI"/>
    <property type="match status" value="1"/>
</dbReference>
<keyword evidence="13 17" id="KW-1133">Transmembrane helix</keyword>
<dbReference type="GO" id="GO:0005524">
    <property type="term" value="F:ATP binding"/>
    <property type="evidence" value="ECO:0007669"/>
    <property type="project" value="UniProtKB-KW"/>
</dbReference>
<evidence type="ECO:0000259" key="20">
    <source>
        <dbReference type="Pfam" id="PF00690"/>
    </source>
</evidence>
<evidence type="ECO:0000256" key="5">
    <source>
        <dbReference type="ARBA" id="ARBA00022692"/>
    </source>
</evidence>
<evidence type="ECO:0000256" key="11">
    <source>
        <dbReference type="ARBA" id="ARBA00022860"/>
    </source>
</evidence>
<evidence type="ECO:0000256" key="17">
    <source>
        <dbReference type="RuleBase" id="RU361146"/>
    </source>
</evidence>
<dbReference type="SUPFAM" id="SSF56784">
    <property type="entry name" value="HAD-like"/>
    <property type="match status" value="1"/>
</dbReference>
<dbReference type="InterPro" id="IPR001757">
    <property type="entry name" value="P_typ_ATPase"/>
</dbReference>
<organism evidence="22 23">
    <name type="scientific">Jatropha curcas</name>
    <name type="common">Barbados nut</name>
    <dbReference type="NCBI Taxonomy" id="180498"/>
    <lineage>
        <taxon>Eukaryota</taxon>
        <taxon>Viridiplantae</taxon>
        <taxon>Streptophyta</taxon>
        <taxon>Embryophyta</taxon>
        <taxon>Tracheophyta</taxon>
        <taxon>Spermatophyta</taxon>
        <taxon>Magnoliopsida</taxon>
        <taxon>eudicotyledons</taxon>
        <taxon>Gunneridae</taxon>
        <taxon>Pentapetalae</taxon>
        <taxon>rosids</taxon>
        <taxon>fabids</taxon>
        <taxon>Malpighiales</taxon>
        <taxon>Euphorbiaceae</taxon>
        <taxon>Crotonoideae</taxon>
        <taxon>Jatropheae</taxon>
        <taxon>Jatropha</taxon>
    </lineage>
</organism>
<dbReference type="AlphaFoldDB" id="A0A067KEB8"/>
<dbReference type="InterPro" id="IPR023299">
    <property type="entry name" value="ATPase_P-typ_cyto_dom_N"/>
</dbReference>
<dbReference type="KEGG" id="jcu:105641038"/>
<keyword evidence="9 17" id="KW-0067">ATP-binding</keyword>
<keyword evidence="6" id="KW-0479">Metal-binding</keyword>
<dbReference type="PANTHER" id="PTHR24093">
    <property type="entry name" value="CATION TRANSPORTING ATPASE"/>
    <property type="match status" value="1"/>
</dbReference>
<dbReference type="SUPFAM" id="SSF81665">
    <property type="entry name" value="Calcium ATPase, transmembrane domain M"/>
    <property type="match status" value="1"/>
</dbReference>
<feature type="transmembrane region" description="Helical" evidence="17">
    <location>
        <begin position="364"/>
        <end position="385"/>
    </location>
</feature>
<name>A0A067KEB8_JATCU</name>
<dbReference type="InterPro" id="IPR006408">
    <property type="entry name" value="P-type_ATPase_IIB"/>
</dbReference>
<evidence type="ECO:0000259" key="19">
    <source>
        <dbReference type="Pfam" id="PF00689"/>
    </source>
</evidence>
<dbReference type="SFLD" id="SFLDG00002">
    <property type="entry name" value="C1.7:_P-type_atpase_like"/>
    <property type="match status" value="1"/>
</dbReference>
<dbReference type="Gene3D" id="3.40.50.1000">
    <property type="entry name" value="HAD superfamily/HAD-like"/>
    <property type="match status" value="1"/>
</dbReference>
<keyword evidence="11" id="KW-0112">Calmodulin-binding</keyword>
<keyword evidence="10" id="KW-0460">Magnesium</keyword>
<dbReference type="GO" id="GO:0016887">
    <property type="term" value="F:ATP hydrolysis activity"/>
    <property type="evidence" value="ECO:0007669"/>
    <property type="project" value="InterPro"/>
</dbReference>
<dbReference type="InterPro" id="IPR036412">
    <property type="entry name" value="HAD-like_sf"/>
</dbReference>
<dbReference type="InterPro" id="IPR006068">
    <property type="entry name" value="ATPase_P-typ_cation-transptr_C"/>
</dbReference>
<dbReference type="PRINTS" id="PR00119">
    <property type="entry name" value="CATATPASE"/>
</dbReference>
<dbReference type="PROSITE" id="PS00154">
    <property type="entry name" value="ATPASE_E1_E2"/>
    <property type="match status" value="1"/>
</dbReference>
<dbReference type="SUPFAM" id="SSF81653">
    <property type="entry name" value="Calcium ATPase, transduction domain A"/>
    <property type="match status" value="1"/>
</dbReference>
<keyword evidence="23" id="KW-1185">Reference proteome</keyword>
<dbReference type="GO" id="GO:0005388">
    <property type="term" value="F:P-type calcium transporter activity"/>
    <property type="evidence" value="ECO:0007669"/>
    <property type="project" value="UniProtKB-EC"/>
</dbReference>
<evidence type="ECO:0000256" key="12">
    <source>
        <dbReference type="ARBA" id="ARBA00022967"/>
    </source>
</evidence>
<evidence type="ECO:0000256" key="15">
    <source>
        <dbReference type="ARBA" id="ARBA00023136"/>
    </source>
</evidence>
<dbReference type="Pfam" id="PF13246">
    <property type="entry name" value="Cation_ATPase"/>
    <property type="match status" value="1"/>
</dbReference>
<evidence type="ECO:0000256" key="13">
    <source>
        <dbReference type="ARBA" id="ARBA00022989"/>
    </source>
</evidence>
<dbReference type="EMBL" id="KK914661">
    <property type="protein sequence ID" value="KDP30595.1"/>
    <property type="molecule type" value="Genomic_DNA"/>
</dbReference>
<feature type="transmembrane region" description="Helical" evidence="17">
    <location>
        <begin position="820"/>
        <end position="843"/>
    </location>
</feature>
<keyword evidence="4 17" id="KW-0109">Calcium transport</keyword>
<dbReference type="GO" id="GO:0046872">
    <property type="term" value="F:metal ion binding"/>
    <property type="evidence" value="ECO:0007669"/>
    <property type="project" value="UniProtKB-KW"/>
</dbReference>
<proteinExistence type="inferred from homology"/>
<sequence length="1044" mass="116161">MKDSRIKLFDMENYLKENFNIPAKHASDEDLKRWRSKVGIVKNPRRRFRGLRNLQERSQAREKQLRNIEDNIKNVFYNQDVALSFTNDNWVYTPPREVVQAGFGIDSVILSSMVSAGKIQVLQELGGIEGVARFLSVSLDRGISTLERPPISVRQKIFGSNLNKEKPPRSFWKFSWEVLQDRTLILLLFCAVASMLLGVSSEGWPNGMHEGWGIIFCTILVILITSITNYRQHLVFRRLVEEKKKISVLVTRDGRKQKLSIYDLVVGDVVHLSVGDQVPADGIYISGNSLLIDASCLSGESCPVDKHEGKPFLLSGTKVLDGSCKMLVASVGKQTILGRLMETLNEWGEDETPLQVKLNSVARVVGNIGLFFSLLVFLVLTQRFLLEKASHNVLMDWSSKDASKLLNYVVIAVSIFMGAFPKGLPLAVILSRLFAMRRLKNRSALVRHPSACEIMGSVSCICTDKTGTLTTSNMTVDKLWICDRLIEGVETSALRSAVYRRVLDVLLQIIFKNTSAEVVEIDDGKTILGSPIESALLEYGLLLDSDFNAQLSESNIVKVVPFHPMRKKMSVVVALPAGNLLVLTKGAPEVILDLCEKVFDCNGEPIPLAEAKRQVIMDIVIALSREGLSTLCFASKEIPGTSDEKELPTNGYTLVAVVGIKNPVRQGVKRAFQACLDAGISICVITGDNMNTAEAVAKECGILTDDGLAIEGSDFRNKRIEEKSLPKVQVIARSFPSDKYAFVSLLRRKFGEVIAVTGDGTNDAPALREADIGLVMGITGTEVAKESADVIMKDDDFTSIVDLIKTGRAVYLNIQKAIQFLLTINIVVLMLSSFSAIISWSAFITPFQLLWVDMVVGILGSLLLAANPPSDSIMQRVPFRKDMDLITPTMWINTIGQSIHQMVVLLIFKINGRSLLNLTGTKADSVLDTFIFNTFVFFQVFNAINNHEVQKLNVFRGLFNWHFFAVMAFIVVSQVIIVELWGSFSNTVPLCWELWVISALLASTSMILAAMLKLIKHNHFMMITKFYSQAFRYKRTSRCNIKVD</sequence>
<keyword evidence="8 17" id="KW-0106">Calcium</keyword>
<evidence type="ECO:0000313" key="23">
    <source>
        <dbReference type="Proteomes" id="UP000027138"/>
    </source>
</evidence>
<dbReference type="InterPro" id="IPR044492">
    <property type="entry name" value="P_typ_ATPase_HD_dom"/>
</dbReference>
<dbReference type="SUPFAM" id="SSF81660">
    <property type="entry name" value="Metal cation-transporting ATPase, ATP-binding domain N"/>
    <property type="match status" value="1"/>
</dbReference>
<feature type="transmembrane region" description="Helical" evidence="17">
    <location>
        <begin position="958"/>
        <end position="982"/>
    </location>
</feature>
<feature type="transmembrane region" description="Helical" evidence="17">
    <location>
        <begin position="212"/>
        <end position="230"/>
    </location>
</feature>
<feature type="domain" description="Cation-transporting P-type ATPase N-terminal" evidence="20">
    <location>
        <begin position="125"/>
        <end position="194"/>
    </location>
</feature>
<keyword evidence="5 17" id="KW-0812">Transmembrane</keyword>
<dbReference type="Proteomes" id="UP000027138">
    <property type="component" value="Unassembled WGS sequence"/>
</dbReference>
<evidence type="ECO:0000256" key="8">
    <source>
        <dbReference type="ARBA" id="ARBA00022837"/>
    </source>
</evidence>
<dbReference type="GO" id="GO:0005516">
    <property type="term" value="F:calmodulin binding"/>
    <property type="evidence" value="ECO:0007669"/>
    <property type="project" value="UniProtKB-KW"/>
</dbReference>
<protein>
    <recommendedName>
        <fullName evidence="17">Calcium-transporting ATPase</fullName>
        <ecNumber evidence="17">7.2.2.10</ecNumber>
    </recommendedName>
</protein>
<comment type="subcellular location">
    <subcellularLocation>
        <location evidence="1 17">Membrane</location>
        <topology evidence="1 17">Multi-pass membrane protein</topology>
    </subcellularLocation>
</comment>
<keyword evidence="3 17" id="KW-0813">Transport</keyword>
<feature type="transmembrane region" description="Helical" evidence="17">
    <location>
        <begin position="405"/>
        <end position="430"/>
    </location>
</feature>
<dbReference type="InterPro" id="IPR004014">
    <property type="entry name" value="ATPase_P-typ_cation-transptr_N"/>
</dbReference>
<keyword evidence="7 17" id="KW-0547">Nucleotide-binding</keyword>
<dbReference type="InterPro" id="IPR023214">
    <property type="entry name" value="HAD_sf"/>
</dbReference>
<dbReference type="InterPro" id="IPR008250">
    <property type="entry name" value="ATPase_P-typ_transduc_dom_A_sf"/>
</dbReference>
<dbReference type="PRINTS" id="PR00120">
    <property type="entry name" value="HATPASE"/>
</dbReference>
<reference evidence="22 23" key="1">
    <citation type="journal article" date="2014" name="PLoS ONE">
        <title>Global Analysis of Gene Expression Profiles in Physic Nut (Jatropha curcas L.) Seedlings Exposed to Salt Stress.</title>
        <authorList>
            <person name="Zhang L."/>
            <person name="Zhang C."/>
            <person name="Wu P."/>
            <person name="Chen Y."/>
            <person name="Li M."/>
            <person name="Jiang H."/>
            <person name="Wu G."/>
        </authorList>
    </citation>
    <scope>NUCLEOTIDE SEQUENCE [LARGE SCALE GENOMIC DNA]</scope>
    <source>
        <strain evidence="23">cv. GZQX0401</strain>
        <tissue evidence="22">Young leaves</tissue>
    </source>
</reference>
<dbReference type="PANTHER" id="PTHR24093:SF462">
    <property type="entry name" value="CALCIUM-TRANSPORTING ATPASE 11, PLASMA MEMBRANE-TYPE-RELATED"/>
    <property type="match status" value="1"/>
</dbReference>
<evidence type="ECO:0000256" key="4">
    <source>
        <dbReference type="ARBA" id="ARBA00022568"/>
    </source>
</evidence>
<evidence type="ECO:0000259" key="21">
    <source>
        <dbReference type="Pfam" id="PF12515"/>
    </source>
</evidence>
<comment type="catalytic activity">
    <reaction evidence="16 17">
        <text>Ca(2+)(in) + ATP + H2O = Ca(2+)(out) + ADP + phosphate + H(+)</text>
        <dbReference type="Rhea" id="RHEA:18105"/>
        <dbReference type="ChEBI" id="CHEBI:15377"/>
        <dbReference type="ChEBI" id="CHEBI:15378"/>
        <dbReference type="ChEBI" id="CHEBI:29108"/>
        <dbReference type="ChEBI" id="CHEBI:30616"/>
        <dbReference type="ChEBI" id="CHEBI:43474"/>
        <dbReference type="ChEBI" id="CHEBI:456216"/>
        <dbReference type="EC" id="7.2.2.10"/>
    </reaction>
</comment>
<evidence type="ECO:0000256" key="1">
    <source>
        <dbReference type="ARBA" id="ARBA00004141"/>
    </source>
</evidence>
<dbReference type="Gene3D" id="1.20.1110.10">
    <property type="entry name" value="Calcium-transporting ATPase, transmembrane domain"/>
    <property type="match status" value="1"/>
</dbReference>
<gene>
    <name evidence="22" type="ORF">JCGZ_16248</name>
</gene>
<evidence type="ECO:0000256" key="16">
    <source>
        <dbReference type="ARBA" id="ARBA00048694"/>
    </source>
</evidence>
<feature type="domain" description="Calcium-transporting P-type ATPase N-terminal autoinhibitory" evidence="21">
    <location>
        <begin position="15"/>
        <end position="59"/>
    </location>
</feature>
<dbReference type="Pfam" id="PF00122">
    <property type="entry name" value="E1-E2_ATPase"/>
    <property type="match status" value="1"/>
</dbReference>
<dbReference type="Gene3D" id="3.40.1110.10">
    <property type="entry name" value="Calcium-transporting ATPase, cytoplasmic domain N"/>
    <property type="match status" value="1"/>
</dbReference>
<evidence type="ECO:0000259" key="18">
    <source>
        <dbReference type="Pfam" id="PF00122"/>
    </source>
</evidence>
<dbReference type="InterPro" id="IPR018303">
    <property type="entry name" value="ATPase_P-typ_P_site"/>
</dbReference>
<dbReference type="InterPro" id="IPR023298">
    <property type="entry name" value="ATPase_P-typ_TM_dom_sf"/>
</dbReference>
<evidence type="ECO:0000256" key="14">
    <source>
        <dbReference type="ARBA" id="ARBA00023065"/>
    </source>
</evidence>
<comment type="caution">
    <text evidence="17">Lacks conserved residue(s) required for the propagation of feature annotation.</text>
</comment>
<evidence type="ECO:0000256" key="10">
    <source>
        <dbReference type="ARBA" id="ARBA00022842"/>
    </source>
</evidence>
<feature type="transmembrane region" description="Helical" evidence="17">
    <location>
        <begin position="849"/>
        <end position="869"/>
    </location>
</feature>
<dbReference type="Gene3D" id="1.20.5.170">
    <property type="match status" value="1"/>
</dbReference>
<evidence type="ECO:0000256" key="6">
    <source>
        <dbReference type="ARBA" id="ARBA00022723"/>
    </source>
</evidence>
<dbReference type="SFLD" id="SFLDF00027">
    <property type="entry name" value="p-type_atpase"/>
    <property type="match status" value="1"/>
</dbReference>
<dbReference type="Pfam" id="PF00689">
    <property type="entry name" value="Cation_ATPase_C"/>
    <property type="match status" value="1"/>
</dbReference>
<evidence type="ECO:0000256" key="3">
    <source>
        <dbReference type="ARBA" id="ARBA00022448"/>
    </source>
</evidence>
<evidence type="ECO:0000256" key="7">
    <source>
        <dbReference type="ARBA" id="ARBA00022741"/>
    </source>
</evidence>
<dbReference type="InterPro" id="IPR059000">
    <property type="entry name" value="ATPase_P-type_domA"/>
</dbReference>
<dbReference type="SFLD" id="SFLDS00003">
    <property type="entry name" value="Haloacid_Dehalogenase"/>
    <property type="match status" value="1"/>
</dbReference>
<dbReference type="NCBIfam" id="TIGR01494">
    <property type="entry name" value="ATPase_P-type"/>
    <property type="match status" value="2"/>
</dbReference>
<comment type="function">
    <text evidence="17">Catalyzes the hydrolysis of ATP coupled with the transport of calcium.</text>
</comment>
<evidence type="ECO:0000256" key="2">
    <source>
        <dbReference type="ARBA" id="ARBA00006124"/>
    </source>
</evidence>
<dbReference type="GO" id="GO:0005886">
    <property type="term" value="C:plasma membrane"/>
    <property type="evidence" value="ECO:0007669"/>
    <property type="project" value="TreeGrafter"/>
</dbReference>
<dbReference type="Pfam" id="PF00690">
    <property type="entry name" value="Cation_ATPase_N"/>
    <property type="match status" value="1"/>
</dbReference>
<feature type="transmembrane region" description="Helical" evidence="17">
    <location>
        <begin position="994"/>
        <end position="1015"/>
    </location>
</feature>
<keyword evidence="12" id="KW-1278">Translocase</keyword>
<dbReference type="Gene3D" id="2.70.150.10">
    <property type="entry name" value="Calcium-transporting ATPase, cytoplasmic transduction domain A"/>
    <property type="match status" value="1"/>
</dbReference>
<keyword evidence="15 17" id="KW-0472">Membrane</keyword>
<feature type="domain" description="Cation-transporting P-type ATPase C-terminal" evidence="19">
    <location>
        <begin position="844"/>
        <end position="1015"/>
    </location>
</feature>